<dbReference type="Pfam" id="PF00848">
    <property type="entry name" value="Ring_hydroxyl_A"/>
    <property type="match status" value="1"/>
</dbReference>
<dbReference type="GO" id="GO:0051213">
    <property type="term" value="F:dioxygenase activity"/>
    <property type="evidence" value="ECO:0007669"/>
    <property type="project" value="UniProtKB-KW"/>
</dbReference>
<dbReference type="Pfam" id="PF00355">
    <property type="entry name" value="Rieske"/>
    <property type="match status" value="1"/>
</dbReference>
<dbReference type="InterPro" id="IPR036922">
    <property type="entry name" value="Rieske_2Fe-2S_sf"/>
</dbReference>
<dbReference type="CDD" id="cd08879">
    <property type="entry name" value="RHO_alpha_C_AntDO-like"/>
    <property type="match status" value="1"/>
</dbReference>
<reference evidence="10" key="1">
    <citation type="journal article" date="2009" name="J. Biosci. Bioeng.">
        <title>Analysis of genes encoding the 2,4-dichlorophenoxyacetic acid-degrading enzyme from Sphingomonas agrestis 58-1.</title>
        <authorList>
            <person name="Shimojo M."/>
            <person name="Kawakami M."/>
            <person name="Amada K."/>
        </authorList>
    </citation>
    <scope>NUCLEOTIDE SEQUENCE</scope>
    <source>
        <strain evidence="10">58-1</strain>
    </source>
</reference>
<keyword evidence="7" id="KW-0411">Iron-sulfur</keyword>
<organism evidence="10">
    <name type="scientific">Sphingomonas sp. 58-1</name>
    <dbReference type="NCBI Taxonomy" id="459346"/>
    <lineage>
        <taxon>Bacteria</taxon>
        <taxon>Pseudomonadati</taxon>
        <taxon>Pseudomonadota</taxon>
        <taxon>Alphaproteobacteria</taxon>
        <taxon>Sphingomonadales</taxon>
        <taxon>Sphingomonadaceae</taxon>
        <taxon>Sphingomonas</taxon>
    </lineage>
</organism>
<evidence type="ECO:0000256" key="8">
    <source>
        <dbReference type="ARBA" id="ARBA00023027"/>
    </source>
</evidence>
<dbReference type="Gene3D" id="2.102.10.10">
    <property type="entry name" value="Rieske [2Fe-2S] iron-sulphur domain"/>
    <property type="match status" value="1"/>
</dbReference>
<dbReference type="PANTHER" id="PTHR43756">
    <property type="entry name" value="CHOLINE MONOOXYGENASE, CHLOROPLASTIC"/>
    <property type="match status" value="1"/>
</dbReference>
<feature type="domain" description="Rieske" evidence="9">
    <location>
        <begin position="45"/>
        <end position="145"/>
    </location>
</feature>
<evidence type="ECO:0000256" key="7">
    <source>
        <dbReference type="ARBA" id="ARBA00023014"/>
    </source>
</evidence>
<keyword evidence="4" id="KW-0223">Dioxygenase</keyword>
<evidence type="ECO:0000256" key="1">
    <source>
        <dbReference type="ARBA" id="ARBA00008751"/>
    </source>
</evidence>
<dbReference type="PROSITE" id="PS51296">
    <property type="entry name" value="RIESKE"/>
    <property type="match status" value="1"/>
</dbReference>
<dbReference type="PRINTS" id="PR00090">
    <property type="entry name" value="RNGDIOXGNASE"/>
</dbReference>
<keyword evidence="5" id="KW-0560">Oxidoreductase</keyword>
<evidence type="ECO:0000313" key="10">
    <source>
        <dbReference type="EMBL" id="BAH86807.1"/>
    </source>
</evidence>
<proteinExistence type="inferred from homology"/>
<dbReference type="InterPro" id="IPR017941">
    <property type="entry name" value="Rieske_2Fe-2S"/>
</dbReference>
<protein>
    <submittedName>
        <fullName evidence="10">Large subunit of 2,4-D oxygenase</fullName>
    </submittedName>
</protein>
<evidence type="ECO:0000256" key="6">
    <source>
        <dbReference type="ARBA" id="ARBA00023004"/>
    </source>
</evidence>
<evidence type="ECO:0000256" key="3">
    <source>
        <dbReference type="ARBA" id="ARBA00022723"/>
    </source>
</evidence>
<evidence type="ECO:0000256" key="2">
    <source>
        <dbReference type="ARBA" id="ARBA00022714"/>
    </source>
</evidence>
<dbReference type="EMBL" id="AB353895">
    <property type="protein sequence ID" value="BAH86807.1"/>
    <property type="molecule type" value="Genomic_DNA"/>
</dbReference>
<dbReference type="PROSITE" id="PS00570">
    <property type="entry name" value="RING_HYDROXYL_ALPHA"/>
    <property type="match status" value="1"/>
</dbReference>
<evidence type="ECO:0000259" key="9">
    <source>
        <dbReference type="PROSITE" id="PS51296"/>
    </source>
</evidence>
<keyword evidence="2" id="KW-0001">2Fe-2S</keyword>
<dbReference type="PANTHER" id="PTHR43756:SF1">
    <property type="entry name" value="3-PHENYLPROPIONATE_CINNAMIC ACID DIOXYGENASE SUBUNIT ALPHA"/>
    <property type="match status" value="1"/>
</dbReference>
<dbReference type="AlphaFoldDB" id="C6KXM9"/>
<dbReference type="InterPro" id="IPR001663">
    <property type="entry name" value="Rng_hydr_dOase-A"/>
</dbReference>
<gene>
    <name evidence="10" type="primary">cadA</name>
</gene>
<keyword evidence="8" id="KW-0520">NAD</keyword>
<dbReference type="InterPro" id="IPR015881">
    <property type="entry name" value="ARHD_Rieske_2Fe_2S"/>
</dbReference>
<dbReference type="GO" id="GO:0005506">
    <property type="term" value="F:iron ion binding"/>
    <property type="evidence" value="ECO:0007669"/>
    <property type="project" value="InterPro"/>
</dbReference>
<dbReference type="InterPro" id="IPR015879">
    <property type="entry name" value="Ring_hydroxy_dOase_asu_C_dom"/>
</dbReference>
<keyword evidence="6" id="KW-0408">Iron</keyword>
<keyword evidence="3" id="KW-0479">Metal-binding</keyword>
<accession>C6KXM9</accession>
<dbReference type="SUPFAM" id="SSF50022">
    <property type="entry name" value="ISP domain"/>
    <property type="match status" value="1"/>
</dbReference>
<dbReference type="Gene3D" id="3.90.380.10">
    <property type="entry name" value="Naphthalene 1,2-dioxygenase Alpha Subunit, Chain A, domain 1"/>
    <property type="match status" value="1"/>
</dbReference>
<evidence type="ECO:0000256" key="5">
    <source>
        <dbReference type="ARBA" id="ARBA00023002"/>
    </source>
</evidence>
<name>C6KXM9_9SPHN</name>
<sequence>MTDAASLAALIDDRPEDGVFAVDSAVFTDEAIFEAEMTAIFEGTWIFIGLESQLPKPHSFFTTYIGRQPVIVMKDGEGQIGCFLNTCRHRGTLLCPLKHGRQKFHTCRYHGWSYDSGGENVHVTAEATGQYAASFTEADHNLIRVPRFESYRGLLFASLNPDVPTLDDHLGDAKVFIDLVVDQSPVGEIEYVPGEVTYTFKGNWKLQFENGLDFYHFSTTHSAYVDILAQRGKRGTLGVLTSEDEPEAQGSFNFHYGHAVNFSILQQSLFSRPLCLEQDALDAVRERVGPVRAKWMLRQRNLTIYPNLQIIDINSAQIRTWRPLSANKTEMTSHCLGIVGERPAARRFRIRGYEDFFNPPGLASSDDNAMYELCQAGYAAQAGPRQGYGRGLAGTPGAGDAQAAELGITPVESSMGVGKAFGNEAFGGETNFFPGYREWKRLLQRGNG</sequence>
<comment type="similarity">
    <text evidence="1">Belongs to the bacterial ring-hydroxylating dioxygenase alpha subunit family.</text>
</comment>
<dbReference type="GO" id="GO:0051537">
    <property type="term" value="F:2 iron, 2 sulfur cluster binding"/>
    <property type="evidence" value="ECO:0007669"/>
    <property type="project" value="UniProtKB-KW"/>
</dbReference>
<evidence type="ECO:0000256" key="4">
    <source>
        <dbReference type="ARBA" id="ARBA00022964"/>
    </source>
</evidence>
<dbReference type="SUPFAM" id="SSF55961">
    <property type="entry name" value="Bet v1-like"/>
    <property type="match status" value="1"/>
</dbReference>